<keyword evidence="6" id="KW-0809">Transit peptide</keyword>
<dbReference type="InterPro" id="IPR001623">
    <property type="entry name" value="DnaJ_domain"/>
</dbReference>
<evidence type="ECO:0000256" key="1">
    <source>
        <dbReference type="ARBA" id="ARBA00004173"/>
    </source>
</evidence>
<dbReference type="Pfam" id="PF02230">
    <property type="entry name" value="Abhydrolase_2"/>
    <property type="match status" value="1"/>
</dbReference>
<dbReference type="OrthoDB" id="7482721at2759"/>
<dbReference type="InterPro" id="IPR036869">
    <property type="entry name" value="J_dom_sf"/>
</dbReference>
<dbReference type="EC" id="1.3.1.104" evidence="11"/>
<dbReference type="SMART" id="SM00829">
    <property type="entry name" value="PKS_ER"/>
    <property type="match status" value="1"/>
</dbReference>
<dbReference type="SUPFAM" id="SSF51735">
    <property type="entry name" value="NAD(P)-binding Rossmann-fold domains"/>
    <property type="match status" value="1"/>
</dbReference>
<dbReference type="InterPro" id="IPR003140">
    <property type="entry name" value="PLipase/COase/thioEstase"/>
</dbReference>
<keyword evidence="4" id="KW-0276">Fatty acid metabolism</keyword>
<organism evidence="14 15">
    <name type="scientific">Pelagomonas calceolata</name>
    <dbReference type="NCBI Taxonomy" id="35677"/>
    <lineage>
        <taxon>Eukaryota</taxon>
        <taxon>Sar</taxon>
        <taxon>Stramenopiles</taxon>
        <taxon>Ochrophyta</taxon>
        <taxon>Pelagophyceae</taxon>
        <taxon>Pelagomonadales</taxon>
        <taxon>Pelagomonadaceae</taxon>
        <taxon>Pelagomonas</taxon>
    </lineage>
</organism>
<evidence type="ECO:0000256" key="2">
    <source>
        <dbReference type="ARBA" id="ARBA00010371"/>
    </source>
</evidence>
<dbReference type="PRINTS" id="PR00625">
    <property type="entry name" value="JDOMAIN"/>
</dbReference>
<comment type="subcellular location">
    <subcellularLocation>
        <location evidence="1">Mitochondrion</location>
    </subcellularLocation>
</comment>
<dbReference type="PROSITE" id="PS00636">
    <property type="entry name" value="DNAJ_1"/>
    <property type="match status" value="1"/>
</dbReference>
<dbReference type="PANTHER" id="PTHR43981:SF2">
    <property type="entry name" value="ENOYL-[ACYL-CARRIER-PROTEIN] REDUCTASE, MITOCHONDRIAL"/>
    <property type="match status" value="1"/>
</dbReference>
<keyword evidence="7" id="KW-0560">Oxidoreductase</keyword>
<dbReference type="InterPro" id="IPR011032">
    <property type="entry name" value="GroES-like_sf"/>
</dbReference>
<dbReference type="Pfam" id="PF00107">
    <property type="entry name" value="ADH_zinc_N"/>
    <property type="match status" value="1"/>
</dbReference>
<keyword evidence="8" id="KW-0443">Lipid metabolism</keyword>
<comment type="caution">
    <text evidence="14">The sequence shown here is derived from an EMBL/GenBank/DDBJ whole genome shotgun (WGS) entry which is preliminary data.</text>
</comment>
<dbReference type="GO" id="GO:0016787">
    <property type="term" value="F:hydrolase activity"/>
    <property type="evidence" value="ECO:0007669"/>
    <property type="project" value="InterPro"/>
</dbReference>
<dbReference type="PROSITE" id="PS50076">
    <property type="entry name" value="DNAJ_2"/>
    <property type="match status" value="1"/>
</dbReference>
<dbReference type="InterPro" id="IPR036291">
    <property type="entry name" value="NAD(P)-bd_dom_sf"/>
</dbReference>
<dbReference type="SUPFAM" id="SSF53474">
    <property type="entry name" value="alpha/beta-Hydrolases"/>
    <property type="match status" value="1"/>
</dbReference>
<evidence type="ECO:0000256" key="6">
    <source>
        <dbReference type="ARBA" id="ARBA00022946"/>
    </source>
</evidence>
<dbReference type="SMART" id="SM00271">
    <property type="entry name" value="DnaJ"/>
    <property type="match status" value="1"/>
</dbReference>
<dbReference type="Gene3D" id="1.10.287.110">
    <property type="entry name" value="DnaJ domain"/>
    <property type="match status" value="1"/>
</dbReference>
<evidence type="ECO:0000256" key="12">
    <source>
        <dbReference type="ARBA" id="ARBA00048843"/>
    </source>
</evidence>
<keyword evidence="15" id="KW-1185">Reference proteome</keyword>
<keyword evidence="5" id="KW-0521">NADP</keyword>
<dbReference type="InterPro" id="IPR051034">
    <property type="entry name" value="Mito_Enoyl-ACP_Reductase"/>
</dbReference>
<comment type="similarity">
    <text evidence="2">Belongs to the zinc-containing alcohol dehydrogenase family. Quinone oxidoreductase subfamily.</text>
</comment>
<evidence type="ECO:0000256" key="3">
    <source>
        <dbReference type="ARBA" id="ARBA00022516"/>
    </source>
</evidence>
<evidence type="ECO:0000259" key="13">
    <source>
        <dbReference type="PROSITE" id="PS50076"/>
    </source>
</evidence>
<dbReference type="GO" id="GO:0006633">
    <property type="term" value="P:fatty acid biosynthetic process"/>
    <property type="evidence" value="ECO:0007669"/>
    <property type="project" value="UniProtKB-KW"/>
</dbReference>
<feature type="domain" description="J" evidence="13">
    <location>
        <begin position="5"/>
        <end position="66"/>
    </location>
</feature>
<keyword evidence="9" id="KW-0496">Mitochondrion</keyword>
<evidence type="ECO:0000256" key="7">
    <source>
        <dbReference type="ARBA" id="ARBA00023002"/>
    </source>
</evidence>
<dbReference type="GO" id="GO:0141148">
    <property type="term" value="F:enoyl-[acyl-carrier-protein] reductase (NADPH) activity"/>
    <property type="evidence" value="ECO:0007669"/>
    <property type="project" value="UniProtKB-EC"/>
</dbReference>
<comment type="catalytic activity">
    <reaction evidence="12">
        <text>a 2,3-saturated acyl-[ACP] + NADP(+) = a (2E)-enoyl-[ACP] + NADPH + H(+)</text>
        <dbReference type="Rhea" id="RHEA:22564"/>
        <dbReference type="Rhea" id="RHEA-COMP:9925"/>
        <dbReference type="Rhea" id="RHEA-COMP:9926"/>
        <dbReference type="ChEBI" id="CHEBI:15378"/>
        <dbReference type="ChEBI" id="CHEBI:57783"/>
        <dbReference type="ChEBI" id="CHEBI:58349"/>
        <dbReference type="ChEBI" id="CHEBI:78784"/>
        <dbReference type="ChEBI" id="CHEBI:78785"/>
        <dbReference type="EC" id="1.3.1.104"/>
    </reaction>
</comment>
<dbReference type="InterPro" id="IPR020843">
    <property type="entry name" value="ER"/>
</dbReference>
<protein>
    <recommendedName>
        <fullName evidence="11">enoyl-[acyl-carrier-protein] reductase</fullName>
        <ecNumber evidence="11">1.3.1.104</ecNumber>
    </recommendedName>
</protein>
<accession>A0A8J2T2C4</accession>
<dbReference type="Proteomes" id="UP000789595">
    <property type="component" value="Unassembled WGS sequence"/>
</dbReference>
<evidence type="ECO:0000313" key="14">
    <source>
        <dbReference type="EMBL" id="CAH0379232.1"/>
    </source>
</evidence>
<reference evidence="14" key="1">
    <citation type="submission" date="2021-11" db="EMBL/GenBank/DDBJ databases">
        <authorList>
            <consortium name="Genoscope - CEA"/>
            <person name="William W."/>
        </authorList>
    </citation>
    <scope>NUCLEOTIDE SEQUENCE</scope>
</reference>
<keyword evidence="10" id="KW-0275">Fatty acid biosynthesis</keyword>
<evidence type="ECO:0000256" key="10">
    <source>
        <dbReference type="ARBA" id="ARBA00023160"/>
    </source>
</evidence>
<evidence type="ECO:0000256" key="9">
    <source>
        <dbReference type="ARBA" id="ARBA00023128"/>
    </source>
</evidence>
<dbReference type="PANTHER" id="PTHR43981">
    <property type="entry name" value="ENOYL-[ACYL-CARRIER-PROTEIN] REDUCTASE, MITOCHONDRIAL"/>
    <property type="match status" value="1"/>
</dbReference>
<dbReference type="Pfam" id="PF00226">
    <property type="entry name" value="DnaJ"/>
    <property type="match status" value="1"/>
</dbReference>
<dbReference type="InterPro" id="IPR029058">
    <property type="entry name" value="AB_hydrolase_fold"/>
</dbReference>
<dbReference type="SUPFAM" id="SSF50129">
    <property type="entry name" value="GroES-like"/>
    <property type="match status" value="1"/>
</dbReference>
<proteinExistence type="inferred from homology"/>
<dbReference type="Gene3D" id="3.90.180.10">
    <property type="entry name" value="Medium-chain alcohol dehydrogenases, catalytic domain"/>
    <property type="match status" value="1"/>
</dbReference>
<dbReference type="Gene3D" id="3.40.50.1820">
    <property type="entry name" value="alpha/beta hydrolase"/>
    <property type="match status" value="1"/>
</dbReference>
<gene>
    <name evidence="14" type="ORF">PECAL_6P08380</name>
</gene>
<dbReference type="Gene3D" id="3.40.50.720">
    <property type="entry name" value="NAD(P)-binding Rossmann-like Domain"/>
    <property type="match status" value="1"/>
</dbReference>
<dbReference type="AlphaFoldDB" id="A0A8J2T2C4"/>
<evidence type="ECO:0000256" key="11">
    <source>
        <dbReference type="ARBA" id="ARBA00038963"/>
    </source>
</evidence>
<sequence>MAAPDYYALLGVPRNATTAEVRKAFRGKALEQHPDRGGDEESFRLLSKAYDVLSDQERRKYYDRTGRPERTAEDDFLDCFGKKTTETPKRDESAALAQRLDASHEESHATSFEAWMRSRNGESMVVTTESLLNDKKNIAADSYEKVLLPRVRSTTIRVTPSIAKGDLLKRAAQRTEVHYRKLPKHLDWKECLVNVRSAPLTLPDLRNAADSSLELGCSCVGVVETVGPGTSLLKESDWVVPLSDTMGTFSSLRVWDEKDLLKIERDVMPVEYAALWRELALAYHLLETEASELKAGDAVLISAANGAVGQILIQLCRLVKLRTLCIVRKSDAFEDTKAWLEFLGAARVFCYEDVIADELKREHSSLPKLAFDGVGGSSSLVLAEALAPGGSVVTYGSLAPVRGDWSVLARNRITVSGFSLLSWLKEDRKNRDKLKTILTQVAKLVNAQKLRVSTTDAPLHAFHRALSSLEPNTKVVFAMPSLQEELTREAARKQSMRREKELQRERALALDAAASRLFASPSSSSKVDQALVIDCPSPTSTLIWCHGNGELAQEYAPMFRKVFSPMNVKVVMPAPPTSSDSQKWFDLEDLSWSKVIGGSCATEADLSVLEQIDAGAAKVAALVEQEANGVYVSGFAQGGCVALYAALCRARTAGAMSLGGPPVRVEVLKAKARFPTTPVRLLCGSDDEAFSVQSCESVVGGLSEIVPDARLEVVAGGRHDVSLTEVEALAAAVKACAKPSQ</sequence>
<dbReference type="EMBL" id="CAKKNE010000006">
    <property type="protein sequence ID" value="CAH0379232.1"/>
    <property type="molecule type" value="Genomic_DNA"/>
</dbReference>
<evidence type="ECO:0000313" key="15">
    <source>
        <dbReference type="Proteomes" id="UP000789595"/>
    </source>
</evidence>
<evidence type="ECO:0000256" key="5">
    <source>
        <dbReference type="ARBA" id="ARBA00022857"/>
    </source>
</evidence>
<evidence type="ECO:0000256" key="8">
    <source>
        <dbReference type="ARBA" id="ARBA00023098"/>
    </source>
</evidence>
<dbReference type="CDD" id="cd06257">
    <property type="entry name" value="DnaJ"/>
    <property type="match status" value="1"/>
</dbReference>
<dbReference type="InterPro" id="IPR013149">
    <property type="entry name" value="ADH-like_C"/>
</dbReference>
<evidence type="ECO:0000256" key="4">
    <source>
        <dbReference type="ARBA" id="ARBA00022832"/>
    </source>
</evidence>
<keyword evidence="3" id="KW-0444">Lipid biosynthesis</keyword>
<dbReference type="InterPro" id="IPR018253">
    <property type="entry name" value="DnaJ_domain_CS"/>
</dbReference>
<dbReference type="SUPFAM" id="SSF46565">
    <property type="entry name" value="Chaperone J-domain"/>
    <property type="match status" value="1"/>
</dbReference>
<dbReference type="GO" id="GO:0005739">
    <property type="term" value="C:mitochondrion"/>
    <property type="evidence" value="ECO:0007669"/>
    <property type="project" value="UniProtKB-SubCell"/>
</dbReference>
<name>A0A8J2T2C4_9STRA</name>